<protein>
    <submittedName>
        <fullName evidence="1">Peptidase MA superfamily</fullName>
    </submittedName>
</protein>
<reference evidence="2" key="1">
    <citation type="submission" date="2015-07" db="EMBL/GenBank/DDBJ databases">
        <title>Draft genome sequence of the purine-degrading Gottschalkia purinilyticum DSM 1384 (formerly Clostridium purinilyticum).</title>
        <authorList>
            <person name="Poehlein A."/>
            <person name="Schiel-Bengelsdorf B."/>
            <person name="Bengelsdorf F.R."/>
            <person name="Daniel R."/>
            <person name="Duerre P."/>
        </authorList>
    </citation>
    <scope>NUCLEOTIDE SEQUENCE [LARGE SCALE GENOMIC DNA]</scope>
    <source>
        <strain evidence="2">DSM 1384</strain>
    </source>
</reference>
<sequence>MNIKFEMQNDLLVKEIWTSWFKNKIGQLQYYFNVSEKIIITDRISREDYEQIPKWAVAFTHEQTVFLLNPYEWIKRYRIDMIVIHEIVHAITNKLEIKLPLILFEGMAVYFADQLDSIELCDEDIDGLSSTKVQLMDYSSPNFYDVSGYLFQKLVKKIGIKNVIEYIRSGDFKILFDYWDNEVRL</sequence>
<accession>A0A0L0W996</accession>
<dbReference type="STRING" id="1503.CLPU_11c00590"/>
<keyword evidence="2" id="KW-1185">Reference proteome</keyword>
<dbReference type="EMBL" id="LGSS01000011">
    <property type="protein sequence ID" value="KNF07890.1"/>
    <property type="molecule type" value="Genomic_DNA"/>
</dbReference>
<dbReference type="RefSeq" id="WP_050355800.1">
    <property type="nucleotide sequence ID" value="NZ_LGSS01000011.1"/>
</dbReference>
<organism evidence="1 2">
    <name type="scientific">Gottschalkia purinilytica</name>
    <name type="common">Clostridium purinilyticum</name>
    <dbReference type="NCBI Taxonomy" id="1503"/>
    <lineage>
        <taxon>Bacteria</taxon>
        <taxon>Bacillati</taxon>
        <taxon>Bacillota</taxon>
        <taxon>Tissierellia</taxon>
        <taxon>Tissierellales</taxon>
        <taxon>Gottschalkiaceae</taxon>
        <taxon>Gottschalkia</taxon>
    </lineage>
</organism>
<gene>
    <name evidence="1" type="ORF">CLPU_11c00590</name>
</gene>
<proteinExistence type="predicted"/>
<dbReference type="AlphaFoldDB" id="A0A0L0W996"/>
<comment type="caution">
    <text evidence="1">The sequence shown here is derived from an EMBL/GenBank/DDBJ whole genome shotgun (WGS) entry which is preliminary data.</text>
</comment>
<dbReference type="Proteomes" id="UP000037267">
    <property type="component" value="Unassembled WGS sequence"/>
</dbReference>
<evidence type="ECO:0000313" key="1">
    <source>
        <dbReference type="EMBL" id="KNF07890.1"/>
    </source>
</evidence>
<evidence type="ECO:0000313" key="2">
    <source>
        <dbReference type="Proteomes" id="UP000037267"/>
    </source>
</evidence>
<name>A0A0L0W996_GOTPU</name>